<evidence type="ECO:0000313" key="14">
    <source>
        <dbReference type="EMBL" id="MDA2805948.1"/>
    </source>
</evidence>
<keyword evidence="4 10" id="KW-0328">Glycosyltransferase</keyword>
<feature type="transmembrane region" description="Helical" evidence="10">
    <location>
        <begin position="407"/>
        <end position="424"/>
    </location>
</feature>
<evidence type="ECO:0000256" key="9">
    <source>
        <dbReference type="ARBA" id="ARBA00093617"/>
    </source>
</evidence>
<keyword evidence="8 10" id="KW-0472">Membrane</keyword>
<feature type="domain" description="ArnT-like N-terminal" evidence="12">
    <location>
        <begin position="104"/>
        <end position="257"/>
    </location>
</feature>
<comment type="function">
    <text evidence="10">Protein O-mannosyltransferase that catalyzes the transfer of a single mannose residue from a polyprenol phospho-mannosyl lipidic donor to the hydroxyl group of selected serine and threonine residues in acceptor proteins.</text>
</comment>
<keyword evidence="7 10" id="KW-1133">Transmembrane helix</keyword>
<feature type="domain" description="Protein O-mannosyl-transferase C-terminal four TM" evidence="13">
    <location>
        <begin position="344"/>
        <end position="535"/>
    </location>
</feature>
<evidence type="ECO:0000256" key="11">
    <source>
        <dbReference type="SAM" id="MobiDB-lite"/>
    </source>
</evidence>
<evidence type="ECO:0000256" key="1">
    <source>
        <dbReference type="ARBA" id="ARBA00004127"/>
    </source>
</evidence>
<dbReference type="EC" id="2.4.1.-" evidence="10"/>
<name>A0ABT4TMN1_9ACTN</name>
<feature type="transmembrane region" description="Helical" evidence="10">
    <location>
        <begin position="454"/>
        <end position="475"/>
    </location>
</feature>
<feature type="transmembrane region" description="Helical" evidence="10">
    <location>
        <begin position="283"/>
        <end position="304"/>
    </location>
</feature>
<evidence type="ECO:0000313" key="15">
    <source>
        <dbReference type="Proteomes" id="UP001165685"/>
    </source>
</evidence>
<evidence type="ECO:0000259" key="13">
    <source>
        <dbReference type="Pfam" id="PF16192"/>
    </source>
</evidence>
<dbReference type="Proteomes" id="UP001165685">
    <property type="component" value="Unassembled WGS sequence"/>
</dbReference>
<dbReference type="Pfam" id="PF02366">
    <property type="entry name" value="PMT"/>
    <property type="match status" value="1"/>
</dbReference>
<evidence type="ECO:0000256" key="8">
    <source>
        <dbReference type="ARBA" id="ARBA00023136"/>
    </source>
</evidence>
<dbReference type="RefSeq" id="WP_270678597.1">
    <property type="nucleotide sequence ID" value="NZ_JAQFWP010000027.1"/>
</dbReference>
<protein>
    <recommendedName>
        <fullName evidence="9 10">Polyprenol-phosphate-mannose--protein mannosyltransferase</fullName>
        <ecNumber evidence="10">2.4.1.-</ecNumber>
    </recommendedName>
</protein>
<proteinExistence type="inferred from homology"/>
<feature type="transmembrane region" description="Helical" evidence="10">
    <location>
        <begin position="496"/>
        <end position="516"/>
    </location>
</feature>
<dbReference type="InterPro" id="IPR027005">
    <property type="entry name" value="PMT-like"/>
</dbReference>
<feature type="region of interest" description="Disordered" evidence="11">
    <location>
        <begin position="1"/>
        <end position="30"/>
    </location>
</feature>
<keyword evidence="15" id="KW-1185">Reference proteome</keyword>
<reference evidence="14" key="1">
    <citation type="submission" date="2023-01" db="EMBL/GenBank/DDBJ databases">
        <title>Draft genome sequence of Nocardiopsis sp. LSu2-4 isolated from halophytes.</title>
        <authorList>
            <person name="Duangmal K."/>
            <person name="Chantavorakit T."/>
        </authorList>
    </citation>
    <scope>NUCLEOTIDE SEQUENCE</scope>
    <source>
        <strain evidence="14">LSu2-4</strain>
    </source>
</reference>
<keyword evidence="10" id="KW-1003">Cell membrane</keyword>
<dbReference type="PANTHER" id="PTHR10050:SF46">
    <property type="entry name" value="PROTEIN O-MANNOSYL-TRANSFERASE 2"/>
    <property type="match status" value="1"/>
</dbReference>
<keyword evidence="6 10" id="KW-0812">Transmembrane</keyword>
<comment type="similarity">
    <text evidence="3 10">Belongs to the glycosyltransferase 39 family.</text>
</comment>
<feature type="compositionally biased region" description="Low complexity" evidence="11">
    <location>
        <begin position="1"/>
        <end position="21"/>
    </location>
</feature>
<evidence type="ECO:0000256" key="6">
    <source>
        <dbReference type="ARBA" id="ARBA00022692"/>
    </source>
</evidence>
<evidence type="ECO:0000256" key="5">
    <source>
        <dbReference type="ARBA" id="ARBA00022679"/>
    </source>
</evidence>
<feature type="transmembrane region" description="Helical" evidence="10">
    <location>
        <begin position="245"/>
        <end position="262"/>
    </location>
</feature>
<comment type="caution">
    <text evidence="14">The sequence shown here is derived from an EMBL/GenBank/DDBJ whole genome shotgun (WGS) entry which is preliminary data.</text>
</comment>
<evidence type="ECO:0000256" key="4">
    <source>
        <dbReference type="ARBA" id="ARBA00022676"/>
    </source>
</evidence>
<dbReference type="EMBL" id="JAQFWP010000027">
    <property type="protein sequence ID" value="MDA2805948.1"/>
    <property type="molecule type" value="Genomic_DNA"/>
</dbReference>
<feature type="transmembrane region" description="Helical" evidence="10">
    <location>
        <begin position="216"/>
        <end position="239"/>
    </location>
</feature>
<evidence type="ECO:0000256" key="7">
    <source>
        <dbReference type="ARBA" id="ARBA00022989"/>
    </source>
</evidence>
<evidence type="ECO:0000256" key="3">
    <source>
        <dbReference type="ARBA" id="ARBA00007222"/>
    </source>
</evidence>
<gene>
    <name evidence="14" type="ORF">O4U47_15640</name>
</gene>
<feature type="transmembrane region" description="Helical" evidence="10">
    <location>
        <begin position="185"/>
        <end position="204"/>
    </location>
</feature>
<sequence length="543" mass="59417">MTTTAPPDAADPAPSTAHAPARPQPPMPRPSWPGWAAAAALALFAGVLRFIRLGQPPEIYFDETYYAKDAFSLWRYGYEHNTLDNADDLLAQGVPDIWAGGPDFVVHPPVGKWMIALGDQLWGLLPFGTSMTPEGWRVASALIGALTVLVMVRVALRMTRSWLLAAAAGLLLALDGLHFTMSRLAMVDVFVTFWVLAAFACLLADRDRMRDRLAASPAAAWLGVRWWRLAAGLCLGLAVGTKWNALFFMAAFGLLTVAWDYGARRSAGQSRGGGLRDLRIRWLLFDAIPAFAQTVVVGAVVYVASWAGWFASSGAYDRQWGAENAGAGVSRLPDWLEAPVNALRGLIHYHAQMMEFHSGLSEPHDYASQPWEWLIMRVPVAFFYDGDSGGCGTDKCSTAILSIGTPALWWIGLVALAVMLGWWLTYRDWRAGAVLLSVAAGWLPWFAYPERTMFVFYALPFLPFIVLAIVLMLGLAMGDGEKGAAYLPARRALGGVLFGVVLLLVIANFAFLYPVLSAETIPYDQWAQRMWFDTWIFGSGGSG</sequence>
<accession>A0ABT4TMN1</accession>
<dbReference type="PANTHER" id="PTHR10050">
    <property type="entry name" value="DOLICHYL-PHOSPHATE-MANNOSE--PROTEIN MANNOSYLTRANSFERASE"/>
    <property type="match status" value="1"/>
</dbReference>
<comment type="subcellular location">
    <subcellularLocation>
        <location evidence="10">Cell membrane</location>
    </subcellularLocation>
    <subcellularLocation>
        <location evidence="1">Endomembrane system</location>
        <topology evidence="1">Multi-pass membrane protein</topology>
    </subcellularLocation>
</comment>
<comment type="pathway">
    <text evidence="2 10">Protein modification; protein glycosylation.</text>
</comment>
<organism evidence="14 15">
    <name type="scientific">Nocardiopsis suaedae</name>
    <dbReference type="NCBI Taxonomy" id="3018444"/>
    <lineage>
        <taxon>Bacteria</taxon>
        <taxon>Bacillati</taxon>
        <taxon>Actinomycetota</taxon>
        <taxon>Actinomycetes</taxon>
        <taxon>Streptosporangiales</taxon>
        <taxon>Nocardiopsidaceae</taxon>
        <taxon>Nocardiopsis</taxon>
    </lineage>
</organism>
<feature type="transmembrane region" description="Helical" evidence="10">
    <location>
        <begin position="162"/>
        <end position="179"/>
    </location>
</feature>
<keyword evidence="5 10" id="KW-0808">Transferase</keyword>
<dbReference type="Pfam" id="PF16192">
    <property type="entry name" value="PMT_4TMC"/>
    <property type="match status" value="1"/>
</dbReference>
<evidence type="ECO:0000256" key="2">
    <source>
        <dbReference type="ARBA" id="ARBA00004922"/>
    </source>
</evidence>
<dbReference type="InterPro" id="IPR032421">
    <property type="entry name" value="PMT_4TMC"/>
</dbReference>
<feature type="transmembrane region" description="Helical" evidence="10">
    <location>
        <begin position="32"/>
        <end position="51"/>
    </location>
</feature>
<feature type="transmembrane region" description="Helical" evidence="10">
    <location>
        <begin position="431"/>
        <end position="448"/>
    </location>
</feature>
<evidence type="ECO:0000259" key="12">
    <source>
        <dbReference type="Pfam" id="PF02366"/>
    </source>
</evidence>
<dbReference type="InterPro" id="IPR003342">
    <property type="entry name" value="ArnT-like_N"/>
</dbReference>
<evidence type="ECO:0000256" key="10">
    <source>
        <dbReference type="RuleBase" id="RU367007"/>
    </source>
</evidence>